<evidence type="ECO:0000313" key="2">
    <source>
        <dbReference type="EMBL" id="CAE2334756.1"/>
    </source>
</evidence>
<proteinExistence type="predicted"/>
<evidence type="ECO:0000256" key="1">
    <source>
        <dbReference type="SAM" id="SignalP"/>
    </source>
</evidence>
<gene>
    <name evidence="2" type="ORF">GTHE00462_LOCUS35430</name>
</gene>
<protein>
    <submittedName>
        <fullName evidence="2">Uncharacterized protein</fullName>
    </submittedName>
</protein>
<dbReference type="AlphaFoldDB" id="A0A7S4PGX8"/>
<dbReference type="SMR" id="A0A7S4PGX8"/>
<feature type="chain" id="PRO_5031477651" evidence="1">
    <location>
        <begin position="18"/>
        <end position="240"/>
    </location>
</feature>
<organism evidence="2">
    <name type="scientific">Guillardia theta</name>
    <name type="common">Cryptophyte</name>
    <name type="synonym">Cryptomonas phi</name>
    <dbReference type="NCBI Taxonomy" id="55529"/>
    <lineage>
        <taxon>Eukaryota</taxon>
        <taxon>Cryptophyceae</taxon>
        <taxon>Pyrenomonadales</taxon>
        <taxon>Geminigeraceae</taxon>
        <taxon>Guillardia</taxon>
    </lineage>
</organism>
<accession>A0A7S4PGX8</accession>
<sequence>MLRTAAAAAMLVASAEAFSTPTLSSLRMVEPQAQVSRKDLLSGAATVGVSIAVGAPLAAGAASFDPNTGFPKNDANRDKLCNGSADKGCQPMTQAASILDKQKAVLAGKITVAANKVPVLVAAIEKMNSGKKPKFDKDYVLRYSALYLSPLKDAMEQYALRDVNGAKAAGGLGLPKFNEKLAPASGSALYSYVESVNKGIEAVSSAAKAGKSEEVLAAAKAIQDAANGFLTAANPPVVFN</sequence>
<feature type="signal peptide" evidence="1">
    <location>
        <begin position="1"/>
        <end position="17"/>
    </location>
</feature>
<dbReference type="EMBL" id="HBKN01045289">
    <property type="protein sequence ID" value="CAE2334756.1"/>
    <property type="molecule type" value="Transcribed_RNA"/>
</dbReference>
<name>A0A7S4PGX8_GUITH</name>
<reference evidence="2" key="1">
    <citation type="submission" date="2021-01" db="EMBL/GenBank/DDBJ databases">
        <authorList>
            <person name="Corre E."/>
            <person name="Pelletier E."/>
            <person name="Niang G."/>
            <person name="Scheremetjew M."/>
            <person name="Finn R."/>
            <person name="Kale V."/>
            <person name="Holt S."/>
            <person name="Cochrane G."/>
            <person name="Meng A."/>
            <person name="Brown T."/>
            <person name="Cohen L."/>
        </authorList>
    </citation>
    <scope>NUCLEOTIDE SEQUENCE</scope>
    <source>
        <strain evidence="2">CCMP 2712</strain>
    </source>
</reference>
<keyword evidence="1" id="KW-0732">Signal</keyword>